<reference evidence="5" key="3">
    <citation type="submission" date="2025-04" db="UniProtKB">
        <authorList>
            <consortium name="RefSeq"/>
        </authorList>
    </citation>
    <scope>IDENTIFICATION</scope>
    <source>
        <strain evidence="5">CBS 304.34</strain>
    </source>
</reference>
<name>A0A6A6YZH4_9PEZI</name>
<feature type="coiled-coil region" evidence="1">
    <location>
        <begin position="77"/>
        <end position="146"/>
    </location>
</feature>
<reference evidence="3 5" key="1">
    <citation type="journal article" date="2020" name="Stud. Mycol.">
        <title>101 Dothideomycetes genomes: a test case for predicting lifestyles and emergence of pathogens.</title>
        <authorList>
            <person name="Haridas S."/>
            <person name="Albert R."/>
            <person name="Binder M."/>
            <person name="Bloem J."/>
            <person name="Labutti K."/>
            <person name="Salamov A."/>
            <person name="Andreopoulos B."/>
            <person name="Baker S."/>
            <person name="Barry K."/>
            <person name="Bills G."/>
            <person name="Bluhm B."/>
            <person name="Cannon C."/>
            <person name="Castanera R."/>
            <person name="Culley D."/>
            <person name="Daum C."/>
            <person name="Ezra D."/>
            <person name="Gonzalez J."/>
            <person name="Henrissat B."/>
            <person name="Kuo A."/>
            <person name="Liang C."/>
            <person name="Lipzen A."/>
            <person name="Lutzoni F."/>
            <person name="Magnuson J."/>
            <person name="Mondo S."/>
            <person name="Nolan M."/>
            <person name="Ohm R."/>
            <person name="Pangilinan J."/>
            <person name="Park H.-J."/>
            <person name="Ramirez L."/>
            <person name="Alfaro M."/>
            <person name="Sun H."/>
            <person name="Tritt A."/>
            <person name="Yoshinaga Y."/>
            <person name="Zwiers L.-H."/>
            <person name="Turgeon B."/>
            <person name="Goodwin S."/>
            <person name="Spatafora J."/>
            <person name="Crous P."/>
            <person name="Grigoriev I."/>
        </authorList>
    </citation>
    <scope>NUCLEOTIDE SEQUENCE</scope>
    <source>
        <strain evidence="3 5">CBS 304.34</strain>
    </source>
</reference>
<feature type="region of interest" description="Disordered" evidence="2">
    <location>
        <begin position="1"/>
        <end position="49"/>
    </location>
</feature>
<evidence type="ECO:0000256" key="1">
    <source>
        <dbReference type="SAM" id="Coils"/>
    </source>
</evidence>
<dbReference type="SUPFAM" id="SSF81383">
    <property type="entry name" value="F-box domain"/>
    <property type="match status" value="1"/>
</dbReference>
<feature type="compositionally biased region" description="Low complexity" evidence="2">
    <location>
        <begin position="22"/>
        <end position="34"/>
    </location>
</feature>
<protein>
    <recommendedName>
        <fullName evidence="6">F-box domain-containing protein</fullName>
    </recommendedName>
</protein>
<sequence length="466" mass="54134">MAAKPSAEALREMRLKRFGATSSSSSSSAAASSSPNTVDSSGKSASSDALLLREYIPSSEQERELKRFRNEWAKEVRKKTTAQQKAMEAQSMEAEKKRAMREARRLEQEERDRRPTMQELDEIALREREEREVLQLRIKKMDDEKREYYRTTWLSELDKQIAQWTSGSPSSKPGEASHEMNYAATIKNSTGSYVAAHKVFGITELHQHILSYLLPVDILMTLGVNRYWRSVAFPLKAKKESVQSWLDPMEAVDLHGVNDNLLSPCCTESSGRCGTCERDLDENNMGRHFVEIRQLKPNPYLQQQILRNRGLILPLFDFEPREREFRNGVFILHPFEPREFEVKLARDLKPHFIYPQEERFTNPDASWRNMYLTKPPIRKVELSHWYAGVKETRTPFDVVYDPNGIRCAHLLDVLESHAATIAQLWMSTKLKERAREETFIENAEFQELKLCKKFLHEEPRIIGRLI</sequence>
<dbReference type="EMBL" id="MU003695">
    <property type="protein sequence ID" value="KAF2814326.1"/>
    <property type="molecule type" value="Genomic_DNA"/>
</dbReference>
<feature type="compositionally biased region" description="Polar residues" evidence="2">
    <location>
        <begin position="35"/>
        <end position="47"/>
    </location>
</feature>
<proteinExistence type="predicted"/>
<dbReference type="OrthoDB" id="10369088at2759"/>
<keyword evidence="4" id="KW-1185">Reference proteome</keyword>
<dbReference type="Proteomes" id="UP000504636">
    <property type="component" value="Unplaced"/>
</dbReference>
<dbReference type="CDD" id="cd09917">
    <property type="entry name" value="F-box_SF"/>
    <property type="match status" value="1"/>
</dbReference>
<feature type="non-terminal residue" evidence="3">
    <location>
        <position position="466"/>
    </location>
</feature>
<evidence type="ECO:0000256" key="2">
    <source>
        <dbReference type="SAM" id="MobiDB-lite"/>
    </source>
</evidence>
<keyword evidence="1" id="KW-0175">Coiled coil</keyword>
<reference evidence="5" key="2">
    <citation type="submission" date="2020-04" db="EMBL/GenBank/DDBJ databases">
        <authorList>
            <consortium name="NCBI Genome Project"/>
        </authorList>
    </citation>
    <scope>NUCLEOTIDE SEQUENCE</scope>
    <source>
        <strain evidence="5">CBS 304.34</strain>
    </source>
</reference>
<dbReference type="InterPro" id="IPR036047">
    <property type="entry name" value="F-box-like_dom_sf"/>
</dbReference>
<evidence type="ECO:0000313" key="3">
    <source>
        <dbReference type="EMBL" id="KAF2814326.1"/>
    </source>
</evidence>
<evidence type="ECO:0000313" key="4">
    <source>
        <dbReference type="Proteomes" id="UP000504636"/>
    </source>
</evidence>
<accession>A0A6A6YZH4</accession>
<organism evidence="3">
    <name type="scientific">Mytilinidion resinicola</name>
    <dbReference type="NCBI Taxonomy" id="574789"/>
    <lineage>
        <taxon>Eukaryota</taxon>
        <taxon>Fungi</taxon>
        <taxon>Dikarya</taxon>
        <taxon>Ascomycota</taxon>
        <taxon>Pezizomycotina</taxon>
        <taxon>Dothideomycetes</taxon>
        <taxon>Pleosporomycetidae</taxon>
        <taxon>Mytilinidiales</taxon>
        <taxon>Mytilinidiaceae</taxon>
        <taxon>Mytilinidion</taxon>
    </lineage>
</organism>
<evidence type="ECO:0000313" key="5">
    <source>
        <dbReference type="RefSeq" id="XP_033581290.1"/>
    </source>
</evidence>
<dbReference type="AlphaFoldDB" id="A0A6A6YZH4"/>
<gene>
    <name evidence="3 5" type="ORF">BDZ99DRAFT_460004</name>
</gene>
<dbReference type="GeneID" id="54460182"/>
<dbReference type="RefSeq" id="XP_033581290.1">
    <property type="nucleotide sequence ID" value="XM_033719289.1"/>
</dbReference>
<evidence type="ECO:0008006" key="6">
    <source>
        <dbReference type="Google" id="ProtNLM"/>
    </source>
</evidence>